<dbReference type="PROSITE" id="PS51257">
    <property type="entry name" value="PROKAR_LIPOPROTEIN"/>
    <property type="match status" value="1"/>
</dbReference>
<dbReference type="EMBL" id="SLXH01000010">
    <property type="protein sequence ID" value="TCP17924.1"/>
    <property type="molecule type" value="Genomic_DNA"/>
</dbReference>
<dbReference type="RefSeq" id="WP_119013856.1">
    <property type="nucleotide sequence ID" value="NZ_QXNC01000023.1"/>
</dbReference>
<accession>A0A4R2NAA2</accession>
<evidence type="ECO:0000313" key="2">
    <source>
        <dbReference type="Proteomes" id="UP000295182"/>
    </source>
</evidence>
<comment type="caution">
    <text evidence="1">The sequence shown here is derived from an EMBL/GenBank/DDBJ whole genome shotgun (WGS) entry which is preliminary data.</text>
</comment>
<name>A0A4R2NAA2_9BURK</name>
<evidence type="ECO:0000313" key="1">
    <source>
        <dbReference type="EMBL" id="TCP17924.1"/>
    </source>
</evidence>
<gene>
    <name evidence="1" type="ORF">EV674_11019</name>
</gene>
<dbReference type="Proteomes" id="UP000295182">
    <property type="component" value="Unassembled WGS sequence"/>
</dbReference>
<protein>
    <submittedName>
        <fullName evidence="1">Uncharacterized protein</fullName>
    </submittedName>
</protein>
<proteinExistence type="predicted"/>
<reference evidence="1 2" key="1">
    <citation type="submission" date="2019-03" db="EMBL/GenBank/DDBJ databases">
        <title>Genomic Encyclopedia of Type Strains, Phase IV (KMG-IV): sequencing the most valuable type-strain genomes for metagenomic binning, comparative biology and taxonomic classification.</title>
        <authorList>
            <person name="Goeker M."/>
        </authorList>
    </citation>
    <scope>NUCLEOTIDE SEQUENCE [LARGE SCALE GENOMIC DNA]</scope>
    <source>
        <strain evidence="1 2">DSM 1837</strain>
    </source>
</reference>
<dbReference type="OrthoDB" id="5422230at2"/>
<organism evidence="1 2">
    <name type="scientific">Simplicispira metamorpha</name>
    <dbReference type="NCBI Taxonomy" id="80881"/>
    <lineage>
        <taxon>Bacteria</taxon>
        <taxon>Pseudomonadati</taxon>
        <taxon>Pseudomonadota</taxon>
        <taxon>Betaproteobacteria</taxon>
        <taxon>Burkholderiales</taxon>
        <taxon>Comamonadaceae</taxon>
        <taxon>Simplicispira</taxon>
    </lineage>
</organism>
<sequence>MHRTLLPLLAVAALAGGCSTLDVPRADNYPATGQKKARAVHHWEVLAADVAVRVAQKIGEWPPGEHPIYIPPAGDSGFNQGFRKLLITHLVERGVTLSTVPTPIELSFDTQVVQHYAPVSNRAQMPLTRLAAGVAVVRDWHLYAQTNPSLIAGGLAATALIDATMLATDGAAAGGPTRTEVLITTSLESNQRYLARTADVYYIEPDDALLYIPPPPPPPPPAPTPLKTWRVVVP</sequence>
<keyword evidence="2" id="KW-1185">Reference proteome</keyword>
<dbReference type="AlphaFoldDB" id="A0A4R2NAA2"/>